<gene>
    <name evidence="2" type="ORF">SAMN02745207_01125</name>
</gene>
<feature type="domain" description="Cupin type-2" evidence="1">
    <location>
        <begin position="105"/>
        <end position="180"/>
    </location>
</feature>
<dbReference type="Proteomes" id="UP000184447">
    <property type="component" value="Unassembled WGS sequence"/>
</dbReference>
<dbReference type="EMBL" id="FQXM01000005">
    <property type="protein sequence ID" value="SHH43948.1"/>
    <property type="molecule type" value="Genomic_DNA"/>
</dbReference>
<dbReference type="CDD" id="cd02223">
    <property type="entry name" value="cupin_Bh2720-like"/>
    <property type="match status" value="1"/>
</dbReference>
<dbReference type="PANTHER" id="PTHR43346">
    <property type="entry name" value="LIGAND BINDING DOMAIN PROTEIN, PUTATIVE (AFU_ORTHOLOGUE AFUA_6G14370)-RELATED"/>
    <property type="match status" value="1"/>
</dbReference>
<dbReference type="Gene3D" id="2.60.120.10">
    <property type="entry name" value="Jelly Rolls"/>
    <property type="match status" value="1"/>
</dbReference>
<evidence type="ECO:0000259" key="1">
    <source>
        <dbReference type="Pfam" id="PF07883"/>
    </source>
</evidence>
<accession>A0A1M5T017</accession>
<dbReference type="SUPFAM" id="SSF51182">
    <property type="entry name" value="RmlC-like cupins"/>
    <property type="match status" value="1"/>
</dbReference>
<dbReference type="OrthoDB" id="3231985at2"/>
<sequence>MYNVYNPYASFYYPNVPMCNLYNMYNAYTMYPSPYFGTAPMDNPEFFQFFRNQQAFFNEEMDDNGLIKLKDYGPEPFVFDINEATIRNNTYRTALWTGDHLQVTLMSIPVGEDIGLEIHPTIDQFLRVEEGEGIIKMGNTKNNLCFQKKIVDDSAILIPAGTWHNLINTGDKALKLYSIYAPPQHPFGTVHETKAIAEASEKEDEFLY</sequence>
<keyword evidence="2" id="KW-0413">Isomerase</keyword>
<evidence type="ECO:0000313" key="3">
    <source>
        <dbReference type="Proteomes" id="UP000184447"/>
    </source>
</evidence>
<dbReference type="InterPro" id="IPR052538">
    <property type="entry name" value="Flavonoid_dioxygenase-like"/>
</dbReference>
<dbReference type="STRING" id="1121316.SAMN02745207_01125"/>
<dbReference type="InterPro" id="IPR014710">
    <property type="entry name" value="RmlC-like_jellyroll"/>
</dbReference>
<keyword evidence="3" id="KW-1185">Reference proteome</keyword>
<reference evidence="2 3" key="1">
    <citation type="submission" date="2016-11" db="EMBL/GenBank/DDBJ databases">
        <authorList>
            <person name="Jaros S."/>
            <person name="Januszkiewicz K."/>
            <person name="Wedrychowicz H."/>
        </authorList>
    </citation>
    <scope>NUCLEOTIDE SEQUENCE [LARGE SCALE GENOMIC DNA]</scope>
    <source>
        <strain evidence="2 3">DSM 8605</strain>
    </source>
</reference>
<organism evidence="2 3">
    <name type="scientific">Clostridium grantii DSM 8605</name>
    <dbReference type="NCBI Taxonomy" id="1121316"/>
    <lineage>
        <taxon>Bacteria</taxon>
        <taxon>Bacillati</taxon>
        <taxon>Bacillota</taxon>
        <taxon>Clostridia</taxon>
        <taxon>Eubacteriales</taxon>
        <taxon>Clostridiaceae</taxon>
        <taxon>Clostridium</taxon>
    </lineage>
</organism>
<dbReference type="RefSeq" id="WP_073337454.1">
    <property type="nucleotide sequence ID" value="NZ_FQXM01000005.1"/>
</dbReference>
<dbReference type="Pfam" id="PF07883">
    <property type="entry name" value="Cupin_2"/>
    <property type="match status" value="1"/>
</dbReference>
<dbReference type="AlphaFoldDB" id="A0A1M5T017"/>
<protein>
    <submittedName>
        <fullName evidence="2">Mannose-6-phosphate isomerase, cupin superfamily</fullName>
    </submittedName>
</protein>
<dbReference type="PANTHER" id="PTHR43346:SF1">
    <property type="entry name" value="QUERCETIN 2,3-DIOXYGENASE-RELATED"/>
    <property type="match status" value="1"/>
</dbReference>
<dbReference type="GO" id="GO:0016853">
    <property type="term" value="F:isomerase activity"/>
    <property type="evidence" value="ECO:0007669"/>
    <property type="project" value="UniProtKB-KW"/>
</dbReference>
<dbReference type="InterPro" id="IPR011051">
    <property type="entry name" value="RmlC_Cupin_sf"/>
</dbReference>
<proteinExistence type="predicted"/>
<dbReference type="InterPro" id="IPR013096">
    <property type="entry name" value="Cupin_2"/>
</dbReference>
<name>A0A1M5T017_9CLOT</name>
<evidence type="ECO:0000313" key="2">
    <source>
        <dbReference type="EMBL" id="SHH43948.1"/>
    </source>
</evidence>